<keyword evidence="1" id="KW-0812">Transmembrane</keyword>
<proteinExistence type="predicted"/>
<name>A0AA48MBI5_9BACL</name>
<dbReference type="AlphaFoldDB" id="A0AA48MBI5"/>
<reference evidence="2" key="1">
    <citation type="submission" date="2023-07" db="EMBL/GenBank/DDBJ databases">
        <authorList>
            <person name="Ivanov I."/>
            <person name="Teneva D."/>
            <person name="Stoikov I."/>
        </authorList>
    </citation>
    <scope>NUCLEOTIDE SEQUENCE</scope>
    <source>
        <strain evidence="2">4475</strain>
    </source>
</reference>
<keyword evidence="1" id="KW-1133">Transmembrane helix</keyword>
<evidence type="ECO:0000313" key="2">
    <source>
        <dbReference type="EMBL" id="CAJ1003777.1"/>
    </source>
</evidence>
<evidence type="ECO:0000313" key="3">
    <source>
        <dbReference type="Proteomes" id="UP001189619"/>
    </source>
</evidence>
<keyword evidence="2" id="KW-0449">Lipoprotein</keyword>
<dbReference type="KEGG" id="bayd:BSPP4475_15755"/>
<dbReference type="EMBL" id="OY569118">
    <property type="protein sequence ID" value="CAJ1003777.1"/>
    <property type="molecule type" value="Genomic_DNA"/>
</dbReference>
<sequence>MTCFRCCSKNEGGQTILQGKTYLYLIPAVMAAILVACYPFDLFNRIFVLPPERQTVREEEVLQTVARIKDNVTIGSTKQEVAALFGDRYVLVDDQGDLENGCDEFWLYRFFTEEDYQSSVPDHVIDQEGIRSGKVGAAFFIGWKDERVYLYTIAYLQGPNRNLHVYSNVNGTRAEEILNPDGSMAPVD</sequence>
<feature type="transmembrane region" description="Helical" evidence="1">
    <location>
        <begin position="22"/>
        <end position="43"/>
    </location>
</feature>
<keyword evidence="1" id="KW-0472">Membrane</keyword>
<gene>
    <name evidence="2" type="ORF">BSPP4475_15755</name>
</gene>
<protein>
    <submittedName>
        <fullName evidence="2">Lipoprotein</fullName>
    </submittedName>
</protein>
<accession>A0AA48MBI5</accession>
<evidence type="ECO:0000256" key="1">
    <source>
        <dbReference type="SAM" id="Phobius"/>
    </source>
</evidence>
<dbReference type="Proteomes" id="UP001189619">
    <property type="component" value="Chromosome"/>
</dbReference>
<organism evidence="2 3">
    <name type="scientific">Brevibacillus aydinogluensis</name>
    <dbReference type="NCBI Taxonomy" id="927786"/>
    <lineage>
        <taxon>Bacteria</taxon>
        <taxon>Bacillati</taxon>
        <taxon>Bacillota</taxon>
        <taxon>Bacilli</taxon>
        <taxon>Bacillales</taxon>
        <taxon>Paenibacillaceae</taxon>
        <taxon>Brevibacillus</taxon>
    </lineage>
</organism>
<keyword evidence="3" id="KW-1185">Reference proteome</keyword>